<dbReference type="Proteomes" id="UP000217648">
    <property type="component" value="Unassembled WGS sequence"/>
</dbReference>
<comment type="caution">
    <text evidence="4">The sequence shown here is derived from an EMBL/GenBank/DDBJ whole genome shotgun (WGS) entry which is preliminary data.</text>
</comment>
<evidence type="ECO:0000313" key="4">
    <source>
        <dbReference type="EMBL" id="PCM59986.1"/>
    </source>
</evidence>
<dbReference type="GO" id="GO:0016709">
    <property type="term" value="F:oxidoreductase activity, acting on paired donors, with incorporation or reduction of molecular oxygen, NAD(P)H as one donor, and incorporation of one atom of oxygen"/>
    <property type="evidence" value="ECO:0007669"/>
    <property type="project" value="UniProtKB-ARBA"/>
</dbReference>
<dbReference type="SUPFAM" id="SSF51905">
    <property type="entry name" value="FAD/NAD(P)-binding domain"/>
    <property type="match status" value="1"/>
</dbReference>
<dbReference type="InterPro" id="IPR036188">
    <property type="entry name" value="FAD/NAD-bd_sf"/>
</dbReference>
<dbReference type="Pfam" id="PF01494">
    <property type="entry name" value="FAD_binding_3"/>
    <property type="match status" value="1"/>
</dbReference>
<keyword evidence="2" id="KW-0285">Flavoprotein</keyword>
<proteinExistence type="predicted"/>
<protein>
    <submittedName>
        <fullName evidence="4">FAD-binding protein</fullName>
    </submittedName>
</protein>
<dbReference type="STRING" id="1463164.KQS06HV_90383"/>
<keyword evidence="3" id="KW-0274">FAD</keyword>
<sequence>MKKVLIVGAGPVGLIIGCYLNKYGIDFDIIDKNTHSTTWSKALSVSPATIKAFHGLGLAGELIAQGKQVQSVYAYYKNRKFLHIDNRRLATCYPFHVSIPQPRTEKILETALAAAGRQVRRGHQLVSWRREGERYHVSLLDDARRACSAAYDYIIGADGAASTVRELAGIGFSGHDYPLHFVMADVQFDPAAALPGTSYHIDEQGFLIFLPMPDNQVRIVIKKAGRLPSPRPVPDLQEINAALARYCPQVPPAQRLTWSSSANFYNRIADDNLQHHIMLAGDAFHLFSPIGGQGMNTGVQDAVNLAWKLAFCLHGVATDRLPASYRTQRFAAVSGVLRSTDHDTGLIAGLVPRNHIDGVYFPEFCNRHYYRHQLPLQYAGFTATQAQETDGLAGHHVPWYVFASPQATFRNSYDAFASGKVVIFSARAACPPLSRLKQAGWFMFCSLEPADKAFLEALQIGPDDYAVVNPDGYVGFTGSEAGTRQYLSSLYVME</sequence>
<dbReference type="InterPro" id="IPR050641">
    <property type="entry name" value="RIFMO-like"/>
</dbReference>
<dbReference type="EMBL" id="NXHG01000012">
    <property type="protein sequence ID" value="PCM59986.1"/>
    <property type="molecule type" value="Genomic_DNA"/>
</dbReference>
<organism evidence="4 5">
    <name type="scientific">Klebsiella quasipneumoniae</name>
    <dbReference type="NCBI Taxonomy" id="1463165"/>
    <lineage>
        <taxon>Bacteria</taxon>
        <taxon>Pseudomonadati</taxon>
        <taxon>Pseudomonadota</taxon>
        <taxon>Gammaproteobacteria</taxon>
        <taxon>Enterobacterales</taxon>
        <taxon>Enterobacteriaceae</taxon>
        <taxon>Klebsiella/Raoultella group</taxon>
        <taxon>Klebsiella</taxon>
        <taxon>Klebsiella pneumoniae complex</taxon>
    </lineage>
</organism>
<reference evidence="4 5" key="1">
    <citation type="submission" date="2017-09" db="EMBL/GenBank/DDBJ databases">
        <title>Mdr eskape-Ghana.</title>
        <authorList>
            <person name="Agyepong N."/>
            <person name="Janice J."/>
            <person name="Samuelsen O."/>
            <person name="Owusu-Ofori A."/>
            <person name="Sundsfjord A."/>
            <person name="Essack S."/>
            <person name="Pedersen T."/>
        </authorList>
    </citation>
    <scope>NUCLEOTIDE SEQUENCE [LARGE SCALE GENOMIC DNA]</scope>
    <source>
        <strain evidence="4 5">46</strain>
    </source>
</reference>
<dbReference type="AlphaFoldDB" id="A0A2A5MGF5"/>
<dbReference type="GO" id="GO:0071949">
    <property type="term" value="F:FAD binding"/>
    <property type="evidence" value="ECO:0007669"/>
    <property type="project" value="InterPro"/>
</dbReference>
<dbReference type="PANTHER" id="PTHR43004:SF19">
    <property type="entry name" value="BINDING MONOOXYGENASE, PUTATIVE (JCVI)-RELATED"/>
    <property type="match status" value="1"/>
</dbReference>
<dbReference type="PRINTS" id="PR00420">
    <property type="entry name" value="RNGMNOXGNASE"/>
</dbReference>
<dbReference type="PROSITE" id="PS51257">
    <property type="entry name" value="PROKAR_LIPOPROTEIN"/>
    <property type="match status" value="1"/>
</dbReference>
<evidence type="ECO:0000256" key="1">
    <source>
        <dbReference type="ARBA" id="ARBA00001974"/>
    </source>
</evidence>
<name>A0A2A5MGF5_9ENTR</name>
<accession>A0A2A5MGF5</accession>
<dbReference type="Gene3D" id="3.50.50.60">
    <property type="entry name" value="FAD/NAD(P)-binding domain"/>
    <property type="match status" value="1"/>
</dbReference>
<evidence type="ECO:0000256" key="3">
    <source>
        <dbReference type="ARBA" id="ARBA00022827"/>
    </source>
</evidence>
<dbReference type="RefSeq" id="WP_017898719.1">
    <property type="nucleotide sequence ID" value="NZ_AP022112.1"/>
</dbReference>
<dbReference type="PANTHER" id="PTHR43004">
    <property type="entry name" value="TRK SYSTEM POTASSIUM UPTAKE PROTEIN"/>
    <property type="match status" value="1"/>
</dbReference>
<evidence type="ECO:0000313" key="5">
    <source>
        <dbReference type="Proteomes" id="UP000217648"/>
    </source>
</evidence>
<dbReference type="InterPro" id="IPR002938">
    <property type="entry name" value="FAD-bd"/>
</dbReference>
<gene>
    <name evidence="4" type="ORF">CP911_19325</name>
</gene>
<dbReference type="Gene3D" id="3.30.70.2450">
    <property type="match status" value="1"/>
</dbReference>
<evidence type="ECO:0000256" key="2">
    <source>
        <dbReference type="ARBA" id="ARBA00022630"/>
    </source>
</evidence>
<comment type="cofactor">
    <cofactor evidence="1">
        <name>FAD</name>
        <dbReference type="ChEBI" id="CHEBI:57692"/>
    </cofactor>
</comment>